<feature type="transmembrane region" description="Helical" evidence="8">
    <location>
        <begin position="14"/>
        <end position="35"/>
    </location>
</feature>
<reference evidence="10 11" key="1">
    <citation type="submission" date="2019-10" db="EMBL/GenBank/DDBJ databases">
        <title>Rudanella paleaurantiibacter sp. nov., isolated from sludge.</title>
        <authorList>
            <person name="Xu S.Q."/>
        </authorList>
    </citation>
    <scope>NUCLEOTIDE SEQUENCE [LARGE SCALE GENOMIC DNA]</scope>
    <source>
        <strain evidence="10 11">HX-22-17</strain>
    </source>
</reference>
<keyword evidence="2" id="KW-1003">Cell membrane</keyword>
<feature type="transmembrane region" description="Helical" evidence="8">
    <location>
        <begin position="283"/>
        <end position="302"/>
    </location>
</feature>
<comment type="caution">
    <text evidence="10">The sequence shown here is derived from an EMBL/GenBank/DDBJ whole genome shotgun (WGS) entry which is preliminary data.</text>
</comment>
<feature type="transmembrane region" description="Helical" evidence="8">
    <location>
        <begin position="212"/>
        <end position="231"/>
    </location>
</feature>
<feature type="transmembrane region" description="Helical" evidence="8">
    <location>
        <begin position="368"/>
        <end position="387"/>
    </location>
</feature>
<evidence type="ECO:0000256" key="4">
    <source>
        <dbReference type="ARBA" id="ARBA00022679"/>
    </source>
</evidence>
<feature type="transmembrane region" description="Helical" evidence="8">
    <location>
        <begin position="89"/>
        <end position="107"/>
    </location>
</feature>
<dbReference type="EMBL" id="WELI01000007">
    <property type="protein sequence ID" value="KAB7728716.1"/>
    <property type="molecule type" value="Genomic_DNA"/>
</dbReference>
<gene>
    <name evidence="10" type="ORF">F5984_17960</name>
</gene>
<dbReference type="Pfam" id="PF13231">
    <property type="entry name" value="PMT_2"/>
    <property type="match status" value="1"/>
</dbReference>
<feature type="transmembrane region" description="Helical" evidence="8">
    <location>
        <begin position="337"/>
        <end position="356"/>
    </location>
</feature>
<protein>
    <submittedName>
        <fullName evidence="10">Glycosyl transferase</fullName>
    </submittedName>
</protein>
<feature type="transmembrane region" description="Helical" evidence="8">
    <location>
        <begin position="113"/>
        <end position="134"/>
    </location>
</feature>
<feature type="transmembrane region" description="Helical" evidence="8">
    <location>
        <begin position="314"/>
        <end position="331"/>
    </location>
</feature>
<evidence type="ECO:0000256" key="8">
    <source>
        <dbReference type="SAM" id="Phobius"/>
    </source>
</evidence>
<dbReference type="Proteomes" id="UP000488299">
    <property type="component" value="Unassembled WGS sequence"/>
</dbReference>
<evidence type="ECO:0000256" key="2">
    <source>
        <dbReference type="ARBA" id="ARBA00022475"/>
    </source>
</evidence>
<name>A0A7J5TW95_9BACT</name>
<dbReference type="InterPro" id="IPR038731">
    <property type="entry name" value="RgtA/B/C-like"/>
</dbReference>
<dbReference type="GO" id="GO:0016763">
    <property type="term" value="F:pentosyltransferase activity"/>
    <property type="evidence" value="ECO:0007669"/>
    <property type="project" value="TreeGrafter"/>
</dbReference>
<dbReference type="GO" id="GO:0009103">
    <property type="term" value="P:lipopolysaccharide biosynthetic process"/>
    <property type="evidence" value="ECO:0007669"/>
    <property type="project" value="UniProtKB-ARBA"/>
</dbReference>
<feature type="domain" description="Glycosyltransferase RgtA/B/C/D-like" evidence="9">
    <location>
        <begin position="68"/>
        <end position="228"/>
    </location>
</feature>
<feature type="transmembrane region" description="Helical" evidence="8">
    <location>
        <begin position="172"/>
        <end position="200"/>
    </location>
</feature>
<feature type="transmembrane region" description="Helical" evidence="8">
    <location>
        <begin position="393"/>
        <end position="410"/>
    </location>
</feature>
<evidence type="ECO:0000313" key="11">
    <source>
        <dbReference type="Proteomes" id="UP000488299"/>
    </source>
</evidence>
<evidence type="ECO:0000256" key="5">
    <source>
        <dbReference type="ARBA" id="ARBA00022692"/>
    </source>
</evidence>
<evidence type="ECO:0000256" key="3">
    <source>
        <dbReference type="ARBA" id="ARBA00022676"/>
    </source>
</evidence>
<keyword evidence="5 8" id="KW-0812">Transmembrane</keyword>
<dbReference type="GO" id="GO:0010041">
    <property type="term" value="P:response to iron(III) ion"/>
    <property type="evidence" value="ECO:0007669"/>
    <property type="project" value="TreeGrafter"/>
</dbReference>
<dbReference type="GO" id="GO:0005886">
    <property type="term" value="C:plasma membrane"/>
    <property type="evidence" value="ECO:0007669"/>
    <property type="project" value="UniProtKB-SubCell"/>
</dbReference>
<sequence length="564" mass="64277">MNYARSSAPALPDFFFNILLTVGVILNALGLFSLIMEPDGALYATIAKTVAESGDFVNLIVEDRDWLDKPHFPFWVAAISYKIFGINSFAYKFPAFLFFLGSVWYTYQFALLAYSRLVAQISALVMLTALHLVISNNDVRAEPYLTAQVIGAVFHFFRLYRSDRPLDLVLGAFWTGMALMTKGPFVVVPIGAGLFFHIVLTGQWREFWKLRWYVAIILSLVFCLPELYTLYLQFDLHPEKVVFGKTGNSGIRFFFWDSQFGRFFNTGPIKGSGEKTFFLHTTLWAFAPWALLLYAAVGRALLRLIGRMSYLPEYVSLGSGLMTFLLFSLSGFQLPHYLNIVFPFYAVLTAHFLTTLRNNVTHRRWLRTIQIQYLLLLVIVGGLIWYFRPQPMAGAIIWAVLVTVVTGVLARGRWLPALVGWAVGSSVLALGFYNLFLYPHLMPYQAGGEAAFYINEHNTPEQPGGMRLAGMYVEDQYSFEFYLKQRAYYWRTKADLKAVADKEPVWILTSPTHLDTLRQDGWQVAPIGTFQFFHVTKLTGEFLNHQTRTQALKPKVLAEVRSKP</sequence>
<keyword evidence="6 8" id="KW-1133">Transmembrane helix</keyword>
<feature type="transmembrane region" description="Helical" evidence="8">
    <location>
        <begin position="417"/>
        <end position="436"/>
    </location>
</feature>
<keyword evidence="3" id="KW-0328">Glycosyltransferase</keyword>
<proteinExistence type="predicted"/>
<organism evidence="10 11">
    <name type="scientific">Rudanella paleaurantiibacter</name>
    <dbReference type="NCBI Taxonomy" id="2614655"/>
    <lineage>
        <taxon>Bacteria</taxon>
        <taxon>Pseudomonadati</taxon>
        <taxon>Bacteroidota</taxon>
        <taxon>Cytophagia</taxon>
        <taxon>Cytophagales</taxon>
        <taxon>Cytophagaceae</taxon>
        <taxon>Rudanella</taxon>
    </lineage>
</organism>
<keyword evidence="4 10" id="KW-0808">Transferase</keyword>
<comment type="subcellular location">
    <subcellularLocation>
        <location evidence="1">Cell membrane</location>
        <topology evidence="1">Multi-pass membrane protein</topology>
    </subcellularLocation>
</comment>
<evidence type="ECO:0000256" key="1">
    <source>
        <dbReference type="ARBA" id="ARBA00004651"/>
    </source>
</evidence>
<keyword evidence="7 8" id="KW-0472">Membrane</keyword>
<dbReference type="PANTHER" id="PTHR33908:SF3">
    <property type="entry name" value="UNDECAPRENYL PHOSPHATE-ALPHA-4-AMINO-4-DEOXY-L-ARABINOSE ARABINOSYL TRANSFERASE"/>
    <property type="match status" value="1"/>
</dbReference>
<dbReference type="PANTHER" id="PTHR33908">
    <property type="entry name" value="MANNOSYLTRANSFERASE YKCB-RELATED"/>
    <property type="match status" value="1"/>
</dbReference>
<evidence type="ECO:0000256" key="7">
    <source>
        <dbReference type="ARBA" id="ARBA00023136"/>
    </source>
</evidence>
<dbReference type="AlphaFoldDB" id="A0A7J5TW95"/>
<accession>A0A7J5TW95</accession>
<evidence type="ECO:0000313" key="10">
    <source>
        <dbReference type="EMBL" id="KAB7728716.1"/>
    </source>
</evidence>
<evidence type="ECO:0000256" key="6">
    <source>
        <dbReference type="ARBA" id="ARBA00022989"/>
    </source>
</evidence>
<dbReference type="InterPro" id="IPR050297">
    <property type="entry name" value="LipidA_mod_glycosyltrf_83"/>
</dbReference>
<evidence type="ECO:0000259" key="9">
    <source>
        <dbReference type="Pfam" id="PF13231"/>
    </source>
</evidence>
<keyword evidence="11" id="KW-1185">Reference proteome</keyword>